<evidence type="ECO:0000256" key="1">
    <source>
        <dbReference type="SAM" id="MobiDB-lite"/>
    </source>
</evidence>
<dbReference type="RefSeq" id="WP_373304254.1">
    <property type="nucleotide sequence ID" value="NZ_BMTI01000007.1"/>
</dbReference>
<evidence type="ECO:0000313" key="3">
    <source>
        <dbReference type="EMBL" id="MBB4898137.1"/>
    </source>
</evidence>
<name>A0A7W7LXG9_9ACTN</name>
<keyword evidence="2" id="KW-0732">Signal</keyword>
<dbReference type="EMBL" id="JACHJI010000003">
    <property type="protein sequence ID" value="MBB4898137.1"/>
    <property type="molecule type" value="Genomic_DNA"/>
</dbReference>
<feature type="signal peptide" evidence="2">
    <location>
        <begin position="1"/>
        <end position="24"/>
    </location>
</feature>
<evidence type="ECO:0008006" key="5">
    <source>
        <dbReference type="Google" id="ProtNLM"/>
    </source>
</evidence>
<feature type="region of interest" description="Disordered" evidence="1">
    <location>
        <begin position="43"/>
        <end position="79"/>
    </location>
</feature>
<comment type="caution">
    <text evidence="3">The sequence shown here is derived from an EMBL/GenBank/DDBJ whole genome shotgun (WGS) entry which is preliminary data.</text>
</comment>
<feature type="chain" id="PRO_5038809813" description="Secreted protein" evidence="2">
    <location>
        <begin position="25"/>
        <end position="79"/>
    </location>
</feature>
<dbReference type="AlphaFoldDB" id="A0A7W7LXG9"/>
<sequence length="79" mass="7846">MRNKMLRSVLVAAFSAVVALGALSGFSDGKDVVRANTQWPSVGAGAAGTDNTQWPSVGANAAGTDNTQWPGPGVDGAGS</sequence>
<accession>A0A7W7LXG9</accession>
<organism evidence="3 4">
    <name type="scientific">Streptomyces griseomycini</name>
    <dbReference type="NCBI Taxonomy" id="66895"/>
    <lineage>
        <taxon>Bacteria</taxon>
        <taxon>Bacillati</taxon>
        <taxon>Actinomycetota</taxon>
        <taxon>Actinomycetes</taxon>
        <taxon>Kitasatosporales</taxon>
        <taxon>Streptomycetaceae</taxon>
        <taxon>Streptomyces</taxon>
    </lineage>
</organism>
<gene>
    <name evidence="3" type="ORF">FHS37_002172</name>
</gene>
<evidence type="ECO:0000313" key="4">
    <source>
        <dbReference type="Proteomes" id="UP000579523"/>
    </source>
</evidence>
<keyword evidence="4" id="KW-1185">Reference proteome</keyword>
<evidence type="ECO:0000256" key="2">
    <source>
        <dbReference type="SAM" id="SignalP"/>
    </source>
</evidence>
<protein>
    <recommendedName>
        <fullName evidence="5">Secreted protein</fullName>
    </recommendedName>
</protein>
<dbReference type="Proteomes" id="UP000579523">
    <property type="component" value="Unassembled WGS sequence"/>
</dbReference>
<reference evidence="3 4" key="1">
    <citation type="submission" date="2020-08" db="EMBL/GenBank/DDBJ databases">
        <title>Genomic Encyclopedia of Type Strains, Phase III (KMG-III): the genomes of soil and plant-associated and newly described type strains.</title>
        <authorList>
            <person name="Whitman W."/>
        </authorList>
    </citation>
    <scope>NUCLEOTIDE SEQUENCE [LARGE SCALE GENOMIC DNA]</scope>
    <source>
        <strain evidence="3 4">CECT 3273</strain>
    </source>
</reference>
<proteinExistence type="predicted"/>